<evidence type="ECO:0000256" key="4">
    <source>
        <dbReference type="ARBA" id="ARBA00022785"/>
    </source>
</evidence>
<dbReference type="InterPro" id="IPR042118">
    <property type="entry name" value="QueA_dom1"/>
</dbReference>
<evidence type="ECO:0000256" key="5">
    <source>
        <dbReference type="HAMAP-Rule" id="MF_00113"/>
    </source>
</evidence>
<keyword evidence="3 5" id="KW-0949">S-adenosyl-L-methionine</keyword>
<name>A0ABV7KQR1_PLAOK</name>
<dbReference type="NCBIfam" id="TIGR00113">
    <property type="entry name" value="queA"/>
    <property type="match status" value="1"/>
</dbReference>
<dbReference type="NCBIfam" id="NF001140">
    <property type="entry name" value="PRK00147.1"/>
    <property type="match status" value="1"/>
</dbReference>
<dbReference type="Gene3D" id="3.40.1780.10">
    <property type="entry name" value="QueA-like"/>
    <property type="match status" value="1"/>
</dbReference>
<comment type="subcellular location">
    <subcellularLocation>
        <location evidence="5">Cytoplasm</location>
    </subcellularLocation>
</comment>
<comment type="catalytic activity">
    <reaction evidence="5">
        <text>7-aminomethyl-7-carbaguanosine(34) in tRNA + S-adenosyl-L-methionine = epoxyqueuosine(34) in tRNA + adenine + L-methionine + 2 H(+)</text>
        <dbReference type="Rhea" id="RHEA:32155"/>
        <dbReference type="Rhea" id="RHEA-COMP:10342"/>
        <dbReference type="Rhea" id="RHEA-COMP:18582"/>
        <dbReference type="ChEBI" id="CHEBI:15378"/>
        <dbReference type="ChEBI" id="CHEBI:16708"/>
        <dbReference type="ChEBI" id="CHEBI:57844"/>
        <dbReference type="ChEBI" id="CHEBI:59789"/>
        <dbReference type="ChEBI" id="CHEBI:82833"/>
        <dbReference type="ChEBI" id="CHEBI:194443"/>
        <dbReference type="EC" id="2.4.99.17"/>
    </reaction>
</comment>
<evidence type="ECO:0000313" key="7">
    <source>
        <dbReference type="Proteomes" id="UP001595625"/>
    </source>
</evidence>
<evidence type="ECO:0000313" key="6">
    <source>
        <dbReference type="EMBL" id="MFC3211808.1"/>
    </source>
</evidence>
<sequence length="361" mass="40846">MTKTTQQPNTLNVNDFDFELPEELIAQTPLLDRTSSRLLVMNKESGKTEHKHFRDIIDYLHEGDTLVLNDTRVLPARLMGVKEDTGANIEVLLLKQIEDDVWETLVKPAKKVKVGTVVSFGEGLLRAECTGILDHGGRHFKMIYDGIFYEILDQLGEMPLPPYIREKLEDQDRYQTVFAKERGSAAAPTAGLHFTDELLKEIEEKGVNIAFITLHVGLGTFRPVSVESIEDHEMHAEFYRITKETAELINNTKAHGGRVISVGTTSTRTLESVANKFGGELQEDSGWTDIFIFPGYEFKAIDGLITNFHLPKSTLVMLVSALSNRDNILNAYNEAVNERYRFFSFGDAMFIEPQKKENHHD</sequence>
<keyword evidence="4 5" id="KW-0671">Queuosine biosynthesis</keyword>
<accession>A0ABV7KQR1</accession>
<keyword evidence="2 5" id="KW-0808">Transferase</keyword>
<dbReference type="PANTHER" id="PTHR30307">
    <property type="entry name" value="S-ADENOSYLMETHIONINE:TRNA RIBOSYLTRANSFERASE-ISOMERASE"/>
    <property type="match status" value="1"/>
</dbReference>
<dbReference type="SUPFAM" id="SSF111337">
    <property type="entry name" value="QueA-like"/>
    <property type="match status" value="1"/>
</dbReference>
<protein>
    <recommendedName>
        <fullName evidence="5">S-adenosylmethionine:tRNA ribosyltransferase-isomerase</fullName>
        <ecNumber evidence="5">2.4.99.17</ecNumber>
    </recommendedName>
    <alternativeName>
        <fullName evidence="5">Queuosine biosynthesis protein QueA</fullName>
    </alternativeName>
</protein>
<gene>
    <name evidence="5 6" type="primary">queA</name>
    <name evidence="6" type="ORF">ACFOEJ_12035</name>
</gene>
<comment type="subunit">
    <text evidence="5">Monomer.</text>
</comment>
<dbReference type="Pfam" id="PF02547">
    <property type="entry name" value="Queuosine_synth"/>
    <property type="match status" value="1"/>
</dbReference>
<evidence type="ECO:0000256" key="1">
    <source>
        <dbReference type="ARBA" id="ARBA00022490"/>
    </source>
</evidence>
<proteinExistence type="inferred from homology"/>
<dbReference type="HAMAP" id="MF_00113">
    <property type="entry name" value="QueA"/>
    <property type="match status" value="1"/>
</dbReference>
<dbReference type="GO" id="GO:0051075">
    <property type="term" value="F:S-adenosylmethionine:tRNA ribosyltransferase-isomerase activity"/>
    <property type="evidence" value="ECO:0007669"/>
    <property type="project" value="UniProtKB-EC"/>
</dbReference>
<dbReference type="Gene3D" id="2.40.10.240">
    <property type="entry name" value="QueA-like"/>
    <property type="match status" value="1"/>
</dbReference>
<dbReference type="EC" id="2.4.99.17" evidence="5"/>
<keyword evidence="7" id="KW-1185">Reference proteome</keyword>
<dbReference type="PANTHER" id="PTHR30307:SF0">
    <property type="entry name" value="S-ADENOSYLMETHIONINE:TRNA RIBOSYLTRANSFERASE-ISOMERASE"/>
    <property type="match status" value="1"/>
</dbReference>
<dbReference type="InterPro" id="IPR042119">
    <property type="entry name" value="QueA_dom2"/>
</dbReference>
<keyword evidence="1 5" id="KW-0963">Cytoplasm</keyword>
<dbReference type="InterPro" id="IPR003699">
    <property type="entry name" value="QueA"/>
</dbReference>
<reference evidence="7" key="1">
    <citation type="journal article" date="2019" name="Int. J. Syst. Evol. Microbiol.">
        <title>The Global Catalogue of Microorganisms (GCM) 10K type strain sequencing project: providing services to taxonomists for standard genome sequencing and annotation.</title>
        <authorList>
            <consortium name="The Broad Institute Genomics Platform"/>
            <consortium name="The Broad Institute Genome Sequencing Center for Infectious Disease"/>
            <person name="Wu L."/>
            <person name="Ma J."/>
        </authorList>
    </citation>
    <scope>NUCLEOTIDE SEQUENCE [LARGE SCALE GENOMIC DNA]</scope>
    <source>
        <strain evidence="7">CCM 320</strain>
    </source>
</reference>
<comment type="caution">
    <text evidence="6">The sequence shown here is derived from an EMBL/GenBank/DDBJ whole genome shotgun (WGS) entry which is preliminary data.</text>
</comment>
<comment type="function">
    <text evidence="5">Transfers and isomerizes the ribose moiety from AdoMet to the 7-aminomethyl group of 7-deazaguanine (preQ1-tRNA) to give epoxyqueuosine (oQ-tRNA).</text>
</comment>
<dbReference type="InterPro" id="IPR036100">
    <property type="entry name" value="QueA_sf"/>
</dbReference>
<organism evidence="6 7">
    <name type="scientific">Planomicrobium okeanokoites</name>
    <name type="common">Planococcus okeanokoites</name>
    <name type="synonym">Flavobacterium okeanokoites</name>
    <dbReference type="NCBI Taxonomy" id="244"/>
    <lineage>
        <taxon>Bacteria</taxon>
        <taxon>Bacillati</taxon>
        <taxon>Bacillota</taxon>
        <taxon>Bacilli</taxon>
        <taxon>Bacillales</taxon>
        <taxon>Caryophanaceae</taxon>
        <taxon>Planomicrobium</taxon>
    </lineage>
</organism>
<keyword evidence="6" id="KW-0328">Glycosyltransferase</keyword>
<dbReference type="Proteomes" id="UP001595625">
    <property type="component" value="Unassembled WGS sequence"/>
</dbReference>
<comment type="pathway">
    <text evidence="5">tRNA modification; tRNA-queuosine biosynthesis.</text>
</comment>
<evidence type="ECO:0000256" key="3">
    <source>
        <dbReference type="ARBA" id="ARBA00022691"/>
    </source>
</evidence>
<dbReference type="EMBL" id="JBHRUJ010000016">
    <property type="protein sequence ID" value="MFC3211808.1"/>
    <property type="molecule type" value="Genomic_DNA"/>
</dbReference>
<comment type="similarity">
    <text evidence="5">Belongs to the QueA family.</text>
</comment>
<evidence type="ECO:0000256" key="2">
    <source>
        <dbReference type="ARBA" id="ARBA00022679"/>
    </source>
</evidence>
<dbReference type="RefSeq" id="WP_117312138.1">
    <property type="nucleotide sequence ID" value="NZ_CANMQG010000005.1"/>
</dbReference>